<evidence type="ECO:0000256" key="2">
    <source>
        <dbReference type="ARBA" id="ARBA00022840"/>
    </source>
</evidence>
<keyword evidence="5" id="KW-0808">Transferase</keyword>
<dbReference type="GO" id="GO:0097527">
    <property type="term" value="P:necroptotic signaling pathway"/>
    <property type="evidence" value="ECO:0007669"/>
    <property type="project" value="TreeGrafter"/>
</dbReference>
<dbReference type="SUPFAM" id="SSF56112">
    <property type="entry name" value="Protein kinase-like (PK-like)"/>
    <property type="match status" value="1"/>
</dbReference>
<evidence type="ECO:0000313" key="5">
    <source>
        <dbReference type="EMBL" id="PKK65193.1"/>
    </source>
</evidence>
<dbReference type="SMART" id="SM00671">
    <property type="entry name" value="SEL1"/>
    <property type="match status" value="5"/>
</dbReference>
<evidence type="ECO:0000256" key="1">
    <source>
        <dbReference type="ARBA" id="ARBA00022741"/>
    </source>
</evidence>
<protein>
    <submittedName>
        <fullName evidence="5">Kinase-like protein</fullName>
    </submittedName>
</protein>
<dbReference type="GO" id="GO:0005524">
    <property type="term" value="F:ATP binding"/>
    <property type="evidence" value="ECO:0007669"/>
    <property type="project" value="UniProtKB-UniRule"/>
</dbReference>
<dbReference type="Gene3D" id="1.10.510.10">
    <property type="entry name" value="Transferase(Phosphotransferase) domain 1"/>
    <property type="match status" value="1"/>
</dbReference>
<evidence type="ECO:0000259" key="4">
    <source>
        <dbReference type="PROSITE" id="PS50011"/>
    </source>
</evidence>
<sequence length="617" mass="71016">MSNNNTELKVIGNSNEWINLIEESLVKKQIKYYDYKYFDNIQEIGFGSFGKVYRANWKNSHGYLALKSFTNFNITAEEIVNEIKLQREVDLHENIIRFYGITTEIQNDNSKKYSLVMEYADSGTLRNYLNDHFENLTWNDKLNLALQLANALSLLHNKEIMHHDLNSNNILVHKNTIKLADFGLSKRIKESFNFQSNLFEMVPYVDPQIFNIIDDNITQIQVYSLNKNSDIYSIGVLLWEISSGRPPFYNEPHNVDLAMEILRSLREKPIPNTPENYIKIYTECWNNEPDNRPTINQIIIKLSAIIVDLQQNNFNAGIQLSNKQLLKSSIEIPEKFINDLLHEKISKIIQNYIKINIKEIEPSISSNLIINNFSMVINEITILLESIETNRRKYEIINYLKNHNITSQEFFYWLLNNQDDSDSVFLLGVFNHFGIEINVDKQKAFELYQNAANLGNVHGMIGLGYCYDEGIGTDINEPKAFELYQEVANLGNSRGIYNLGSCYECGIGTNVNEQKAFELYQEAANLGNMLAINNLGSCYLNGFGTNVSRKRAFGLFQEAAKLGNHVAQYNLACMYKNGEGTKKDINQAIYWYKISAKQGDLDAQNELNNLINNDIKL</sequence>
<dbReference type="VEuPathDB" id="FungiDB:FUN_009831"/>
<dbReference type="VEuPathDB" id="FungiDB:RhiirA1_466865"/>
<dbReference type="PROSITE" id="PS50011">
    <property type="entry name" value="PROTEIN_KINASE_DOM"/>
    <property type="match status" value="1"/>
</dbReference>
<dbReference type="InterPro" id="IPR006597">
    <property type="entry name" value="Sel1-like"/>
</dbReference>
<dbReference type="Gene3D" id="1.25.40.10">
    <property type="entry name" value="Tetratricopeptide repeat domain"/>
    <property type="match status" value="2"/>
</dbReference>
<dbReference type="InterPro" id="IPR000719">
    <property type="entry name" value="Prot_kinase_dom"/>
</dbReference>
<feature type="binding site" evidence="3">
    <location>
        <position position="67"/>
    </location>
    <ligand>
        <name>ATP</name>
        <dbReference type="ChEBI" id="CHEBI:30616"/>
    </ligand>
</feature>
<keyword evidence="5" id="KW-0418">Kinase</keyword>
<dbReference type="InterPro" id="IPR017441">
    <property type="entry name" value="Protein_kinase_ATP_BS"/>
</dbReference>
<reference evidence="5 6" key="2">
    <citation type="submission" date="2017-10" db="EMBL/GenBank/DDBJ databases">
        <title>Extensive intraspecific genome diversity in a model arbuscular mycorrhizal fungus.</title>
        <authorList>
            <person name="Chen E.C.H."/>
            <person name="Morin E."/>
            <person name="Baudet D."/>
            <person name="Noel J."/>
            <person name="Ndikumana S."/>
            <person name="Charron P."/>
            <person name="St-Onge C."/>
            <person name="Giorgi J."/>
            <person name="Grigoriev I.V."/>
            <person name="Roux C."/>
            <person name="Martin F.M."/>
            <person name="Corradi N."/>
        </authorList>
    </citation>
    <scope>NUCLEOTIDE SEQUENCE [LARGE SCALE GENOMIC DNA]</scope>
    <source>
        <strain evidence="5 6">C2</strain>
    </source>
</reference>
<dbReference type="InterPro" id="IPR011009">
    <property type="entry name" value="Kinase-like_dom_sf"/>
</dbReference>
<dbReference type="Pfam" id="PF07714">
    <property type="entry name" value="PK_Tyr_Ser-Thr"/>
    <property type="match status" value="1"/>
</dbReference>
<evidence type="ECO:0000256" key="3">
    <source>
        <dbReference type="PROSITE-ProRule" id="PRU10141"/>
    </source>
</evidence>
<dbReference type="Proteomes" id="UP000233469">
    <property type="component" value="Unassembled WGS sequence"/>
</dbReference>
<dbReference type="PANTHER" id="PTHR44329">
    <property type="entry name" value="SERINE/THREONINE-PROTEIN KINASE TNNI3K-RELATED"/>
    <property type="match status" value="1"/>
</dbReference>
<feature type="domain" description="Protein kinase" evidence="4">
    <location>
        <begin position="38"/>
        <end position="306"/>
    </location>
</feature>
<dbReference type="Pfam" id="PF08238">
    <property type="entry name" value="Sel1"/>
    <property type="match status" value="5"/>
</dbReference>
<dbReference type="InterPro" id="IPR051681">
    <property type="entry name" value="Ser/Thr_Kinases-Pseudokinases"/>
</dbReference>
<organism evidence="5 6">
    <name type="scientific">Rhizophagus irregularis</name>
    <dbReference type="NCBI Taxonomy" id="588596"/>
    <lineage>
        <taxon>Eukaryota</taxon>
        <taxon>Fungi</taxon>
        <taxon>Fungi incertae sedis</taxon>
        <taxon>Mucoromycota</taxon>
        <taxon>Glomeromycotina</taxon>
        <taxon>Glomeromycetes</taxon>
        <taxon>Glomerales</taxon>
        <taxon>Glomeraceae</taxon>
        <taxon>Rhizophagus</taxon>
    </lineage>
</organism>
<gene>
    <name evidence="5" type="ORF">RhiirC2_786507</name>
</gene>
<dbReference type="InterPro" id="IPR011990">
    <property type="entry name" value="TPR-like_helical_dom_sf"/>
</dbReference>
<dbReference type="InterPro" id="IPR001245">
    <property type="entry name" value="Ser-Thr/Tyr_kinase_cat_dom"/>
</dbReference>
<keyword evidence="2 3" id="KW-0067">ATP-binding</keyword>
<proteinExistence type="predicted"/>
<dbReference type="PROSITE" id="PS00107">
    <property type="entry name" value="PROTEIN_KINASE_ATP"/>
    <property type="match status" value="1"/>
</dbReference>
<dbReference type="EMBL" id="LLXL01001311">
    <property type="protein sequence ID" value="PKK65193.1"/>
    <property type="molecule type" value="Genomic_DNA"/>
</dbReference>
<keyword evidence="1 3" id="KW-0547">Nucleotide-binding</keyword>
<dbReference type="PANTHER" id="PTHR44329:SF298">
    <property type="entry name" value="MIXED LINEAGE KINASE DOMAIN-LIKE PROTEIN"/>
    <property type="match status" value="1"/>
</dbReference>
<dbReference type="VEuPathDB" id="FungiDB:RhiirFUN_021653"/>
<reference evidence="5 6" key="1">
    <citation type="submission" date="2016-04" db="EMBL/GenBank/DDBJ databases">
        <title>Genome analyses suggest a sexual origin of heterokaryosis in a supposedly ancient asexual fungus.</title>
        <authorList>
            <person name="Ropars J."/>
            <person name="Sedzielewska K."/>
            <person name="Noel J."/>
            <person name="Charron P."/>
            <person name="Farinelli L."/>
            <person name="Marton T."/>
            <person name="Kruger M."/>
            <person name="Pelin A."/>
            <person name="Brachmann A."/>
            <person name="Corradi N."/>
        </authorList>
    </citation>
    <scope>NUCLEOTIDE SEQUENCE [LARGE SCALE GENOMIC DNA]</scope>
    <source>
        <strain evidence="5 6">C2</strain>
    </source>
</reference>
<dbReference type="PRINTS" id="PR00109">
    <property type="entry name" value="TYRKINASE"/>
</dbReference>
<evidence type="ECO:0000313" key="6">
    <source>
        <dbReference type="Proteomes" id="UP000233469"/>
    </source>
</evidence>
<dbReference type="GO" id="GO:0004672">
    <property type="term" value="F:protein kinase activity"/>
    <property type="evidence" value="ECO:0007669"/>
    <property type="project" value="InterPro"/>
</dbReference>
<dbReference type="AlphaFoldDB" id="A0A2N1MU85"/>
<accession>A0A2N1MU85</accession>
<name>A0A2N1MU85_9GLOM</name>
<dbReference type="SUPFAM" id="SSF81901">
    <property type="entry name" value="HCP-like"/>
    <property type="match status" value="1"/>
</dbReference>
<comment type="caution">
    <text evidence="5">The sequence shown here is derived from an EMBL/GenBank/DDBJ whole genome shotgun (WGS) entry which is preliminary data.</text>
</comment>